<dbReference type="Pfam" id="PF20066">
    <property type="entry name" value="Glyoxalase_8"/>
    <property type="match status" value="1"/>
</dbReference>
<feature type="domain" description="Glyoxalase-related protein" evidence="2">
    <location>
        <begin position="3"/>
        <end position="137"/>
    </location>
</feature>
<reference evidence="3 4" key="1">
    <citation type="submission" date="2022-03" db="EMBL/GenBank/DDBJ databases">
        <title>Rhizobium SSM4.3 sp. nov., isolated from Sediment (Gouqi Island).</title>
        <authorList>
            <person name="Chen G."/>
        </authorList>
    </citation>
    <scope>NUCLEOTIDE SEQUENCE [LARGE SCALE GENOMIC DNA]</scope>
    <source>
        <strain evidence="3 4">SSM4.3</strain>
        <plasmid evidence="3">unnamed</plasmid>
    </source>
</reference>
<comment type="caution">
    <text evidence="3">The sequence shown here is derived from an EMBL/GenBank/DDBJ whole genome shotgun (WGS) entry which is preliminary data.</text>
</comment>
<sequence length="140" mass="14950">MTVRTIAEAKAHAKALRATLAAEGTIVGHAKALELVAHQNGARDWNTLSAQLAKAAPTRFHLHQRVRGHYLGMAFEGEITAITSSSSGHSVSIRFDQPVDTVTFEGFTNMRRVARGVVDDSGHSAEKTSNGMPNLMISGA</sequence>
<evidence type="ECO:0000256" key="1">
    <source>
        <dbReference type="SAM" id="MobiDB-lite"/>
    </source>
</evidence>
<feature type="region of interest" description="Disordered" evidence="1">
    <location>
        <begin position="120"/>
        <end position="140"/>
    </location>
</feature>
<proteinExistence type="predicted"/>
<dbReference type="InterPro" id="IPR045517">
    <property type="entry name" value="Glyoxalase_8"/>
</dbReference>
<evidence type="ECO:0000313" key="3">
    <source>
        <dbReference type="EMBL" id="MCJ8237157.1"/>
    </source>
</evidence>
<protein>
    <submittedName>
        <fullName evidence="3">Glyoxalase superfamily protein</fullName>
    </submittedName>
</protein>
<evidence type="ECO:0000259" key="2">
    <source>
        <dbReference type="Pfam" id="PF20066"/>
    </source>
</evidence>
<dbReference type="RefSeq" id="WP_245134512.1">
    <property type="nucleotide sequence ID" value="NZ_CP128477.1"/>
</dbReference>
<name>A0ABT0CVG3_9HYPH</name>
<dbReference type="Proteomes" id="UP001522662">
    <property type="component" value="Unassembled WGS sequence"/>
</dbReference>
<accession>A0ABT0CVG3</accession>
<organism evidence="3 4">
    <name type="scientific">Peteryoungia algae</name>
    <dbReference type="NCBI Taxonomy" id="2919917"/>
    <lineage>
        <taxon>Bacteria</taxon>
        <taxon>Pseudomonadati</taxon>
        <taxon>Pseudomonadota</taxon>
        <taxon>Alphaproteobacteria</taxon>
        <taxon>Hyphomicrobiales</taxon>
        <taxon>Rhizobiaceae</taxon>
        <taxon>Peteryoungia</taxon>
    </lineage>
</organism>
<keyword evidence="3" id="KW-0614">Plasmid</keyword>
<dbReference type="EMBL" id="JALAYX010000001">
    <property type="protein sequence ID" value="MCJ8237157.1"/>
    <property type="molecule type" value="Genomic_DNA"/>
</dbReference>
<keyword evidence="4" id="KW-1185">Reference proteome</keyword>
<geneLocation type="plasmid" evidence="3">
    <name>unnamed</name>
</geneLocation>
<evidence type="ECO:0000313" key="4">
    <source>
        <dbReference type="Proteomes" id="UP001522662"/>
    </source>
</evidence>
<gene>
    <name evidence="3" type="ORF">MKJ03_02370</name>
</gene>